<evidence type="ECO:0000313" key="2">
    <source>
        <dbReference type="EMBL" id="CCX15511.1"/>
    </source>
</evidence>
<gene>
    <name evidence="2" type="ORF">PCON_01839</name>
</gene>
<sequence length="376" mass="38503">MLHTVSGDVLLRRFLNRAEQWNMTLGRSLSPGGGMVFSEKTGLYGVYFGISAPGASGGKEVNGTQIKMLSIDSNSVTSAGASGARTKALTVSTLLSTSSSSSKPACVINTDIITSGNGSFESTCLDINNGLWMGDTNLAAKTVPGDVEGNFNKLARFPGEGELYVMAYLVGTGDGTSDSSSTSSAALGLANVGISLLSPANSLHISTLLTSASLSASETNLNPRVCPITSTQALVTYETFSNGRFLGTNLQILNASGEKIGSAKLMKGMRISGDIVSTGGNGQSAKLCWPYVMMPSGASDAAEPRVQFMCAVLGGGNTNNPPNIPPIKSGEPPATDSGRSPAPTGIPTQPTKVTSTPTTKATPTSETEKTTVIANG</sequence>
<feature type="region of interest" description="Disordered" evidence="1">
    <location>
        <begin position="317"/>
        <end position="376"/>
    </location>
</feature>
<feature type="compositionally biased region" description="Low complexity" evidence="1">
    <location>
        <begin position="347"/>
        <end position="365"/>
    </location>
</feature>
<evidence type="ECO:0000313" key="3">
    <source>
        <dbReference type="Proteomes" id="UP000018144"/>
    </source>
</evidence>
<name>U4LGU8_PYROM</name>
<organism evidence="2 3">
    <name type="scientific">Pyronema omphalodes (strain CBS 100304)</name>
    <name type="common">Pyronema confluens</name>
    <dbReference type="NCBI Taxonomy" id="1076935"/>
    <lineage>
        <taxon>Eukaryota</taxon>
        <taxon>Fungi</taxon>
        <taxon>Dikarya</taxon>
        <taxon>Ascomycota</taxon>
        <taxon>Pezizomycotina</taxon>
        <taxon>Pezizomycetes</taxon>
        <taxon>Pezizales</taxon>
        <taxon>Pyronemataceae</taxon>
        <taxon>Pyronema</taxon>
    </lineage>
</organism>
<dbReference type="EMBL" id="HF936188">
    <property type="protein sequence ID" value="CCX15511.1"/>
    <property type="molecule type" value="Genomic_DNA"/>
</dbReference>
<keyword evidence="3" id="KW-1185">Reference proteome</keyword>
<dbReference type="STRING" id="1076935.U4LGU8"/>
<dbReference type="AlphaFoldDB" id="U4LGU8"/>
<protein>
    <submittedName>
        <fullName evidence="2">Uncharacterized protein</fullName>
    </submittedName>
</protein>
<accession>U4LGU8</accession>
<evidence type="ECO:0000256" key="1">
    <source>
        <dbReference type="SAM" id="MobiDB-lite"/>
    </source>
</evidence>
<reference evidence="2 3" key="1">
    <citation type="journal article" date="2013" name="PLoS Genet.">
        <title>The genome and development-dependent transcriptomes of Pyronema confluens: a window into fungal evolution.</title>
        <authorList>
            <person name="Traeger S."/>
            <person name="Altegoer F."/>
            <person name="Freitag M."/>
            <person name="Gabaldon T."/>
            <person name="Kempken F."/>
            <person name="Kumar A."/>
            <person name="Marcet-Houben M."/>
            <person name="Poggeler S."/>
            <person name="Stajich J.E."/>
            <person name="Nowrousian M."/>
        </authorList>
    </citation>
    <scope>NUCLEOTIDE SEQUENCE [LARGE SCALE GENOMIC DNA]</scope>
    <source>
        <strain evidence="3">CBS 100304</strain>
        <tissue evidence="2">Vegetative mycelium</tissue>
    </source>
</reference>
<proteinExistence type="predicted"/>
<dbReference type="OrthoDB" id="2890403at2759"/>
<dbReference type="Proteomes" id="UP000018144">
    <property type="component" value="Unassembled WGS sequence"/>
</dbReference>